<evidence type="ECO:0008006" key="5">
    <source>
        <dbReference type="Google" id="ProtNLM"/>
    </source>
</evidence>
<evidence type="ECO:0000313" key="4">
    <source>
        <dbReference type="Proteomes" id="UP000051269"/>
    </source>
</evidence>
<feature type="region of interest" description="Disordered" evidence="1">
    <location>
        <begin position="112"/>
        <end position="134"/>
    </location>
</feature>
<evidence type="ECO:0000256" key="1">
    <source>
        <dbReference type="SAM" id="MobiDB-lite"/>
    </source>
</evidence>
<organism evidence="3 4">
    <name type="scientific">Verrucomicrobia subdivision 6 bacterium BACL9 MAG-120507-bin52</name>
    <dbReference type="NCBI Taxonomy" id="1655590"/>
    <lineage>
        <taxon>Bacteria</taxon>
        <taxon>Pseudomonadati</taxon>
        <taxon>Verrucomicrobiota</taxon>
        <taxon>Verrucomicrobiia</taxon>
        <taxon>Verrucomicrobiales</taxon>
        <taxon>Verrucomicrobia subdivision 6</taxon>
    </lineage>
</organism>
<reference evidence="3 4" key="1">
    <citation type="submission" date="2015-10" db="EMBL/GenBank/DDBJ databases">
        <title>Metagenome-Assembled Genomes uncover a global brackish microbiome.</title>
        <authorList>
            <person name="Hugerth L.W."/>
            <person name="Larsson J."/>
            <person name="Alneberg J."/>
            <person name="Lindh M.V."/>
            <person name="Legrand C."/>
            <person name="Pinhassi J."/>
            <person name="Andersson A.F."/>
        </authorList>
    </citation>
    <scope>NUCLEOTIDE SEQUENCE [LARGE SCALE GENOMIC DNA]</scope>
    <source>
        <strain evidence="3">BACL18 MAG-120507-bin52</strain>
    </source>
</reference>
<name>A0A0R2RH20_9BACT</name>
<evidence type="ECO:0000256" key="2">
    <source>
        <dbReference type="SAM" id="SignalP"/>
    </source>
</evidence>
<dbReference type="EMBL" id="LIBO01000178">
    <property type="protein sequence ID" value="KRO61895.1"/>
    <property type="molecule type" value="Genomic_DNA"/>
</dbReference>
<keyword evidence="2" id="KW-0732">Signal</keyword>
<feature type="signal peptide" evidence="2">
    <location>
        <begin position="1"/>
        <end position="18"/>
    </location>
</feature>
<accession>A0A0R2RH20</accession>
<evidence type="ECO:0000313" key="3">
    <source>
        <dbReference type="EMBL" id="KRO61895.1"/>
    </source>
</evidence>
<feature type="compositionally biased region" description="Pro residues" evidence="1">
    <location>
        <begin position="124"/>
        <end position="134"/>
    </location>
</feature>
<feature type="chain" id="PRO_5006422783" description="Bacterial OB-fold domain-containing protein" evidence="2">
    <location>
        <begin position="19"/>
        <end position="134"/>
    </location>
</feature>
<proteinExistence type="predicted"/>
<comment type="caution">
    <text evidence="3">The sequence shown here is derived from an EMBL/GenBank/DDBJ whole genome shotgun (WGS) entry which is preliminary data.</text>
</comment>
<gene>
    <name evidence="3" type="ORF">ABR82_04110</name>
</gene>
<protein>
    <recommendedName>
        <fullName evidence="5">Bacterial OB-fold domain-containing protein</fullName>
    </recommendedName>
</protein>
<dbReference type="Proteomes" id="UP000051269">
    <property type="component" value="Unassembled WGS sequence"/>
</dbReference>
<dbReference type="AlphaFoldDB" id="A0A0R2RH20"/>
<sequence>MIRLLFACLALGSTGLVAEEVKPATVISAAEAAQQVGQEVTVKGRVEGQRTSKSGHTYINFGGKYPNHVFSCFLSAKNFSEPVPSFAGKEIEVTGVITMYESKPQMEINSLSQIRVLEESPTETPTPKPSEPAS</sequence>